<name>A0ACB8R3W2_9AGAM</name>
<evidence type="ECO:0000313" key="2">
    <source>
        <dbReference type="Proteomes" id="UP000814033"/>
    </source>
</evidence>
<sequence>MAPARWANMREAGGRPEEGSRQVSTSSAPFPSTITLDWRLSLCPTLTELARLSPFFSAILLATSTVSTSIGTLS</sequence>
<reference evidence="1" key="1">
    <citation type="submission" date="2021-02" db="EMBL/GenBank/DDBJ databases">
        <authorList>
            <consortium name="DOE Joint Genome Institute"/>
            <person name="Ahrendt S."/>
            <person name="Looney B.P."/>
            <person name="Miyauchi S."/>
            <person name="Morin E."/>
            <person name="Drula E."/>
            <person name="Courty P.E."/>
            <person name="Chicoki N."/>
            <person name="Fauchery L."/>
            <person name="Kohler A."/>
            <person name="Kuo A."/>
            <person name="Labutti K."/>
            <person name="Pangilinan J."/>
            <person name="Lipzen A."/>
            <person name="Riley R."/>
            <person name="Andreopoulos W."/>
            <person name="He G."/>
            <person name="Johnson J."/>
            <person name="Barry K.W."/>
            <person name="Grigoriev I.V."/>
            <person name="Nagy L."/>
            <person name="Hibbett D."/>
            <person name="Henrissat B."/>
            <person name="Matheny P.B."/>
            <person name="Labbe J."/>
            <person name="Martin F."/>
        </authorList>
    </citation>
    <scope>NUCLEOTIDE SEQUENCE</scope>
    <source>
        <strain evidence="1">FP105234-sp</strain>
    </source>
</reference>
<proteinExistence type="predicted"/>
<reference evidence="1" key="2">
    <citation type="journal article" date="2022" name="New Phytol.">
        <title>Evolutionary transition to the ectomycorrhizal habit in the genomes of a hyperdiverse lineage of mushroom-forming fungi.</title>
        <authorList>
            <person name="Looney B."/>
            <person name="Miyauchi S."/>
            <person name="Morin E."/>
            <person name="Drula E."/>
            <person name="Courty P.E."/>
            <person name="Kohler A."/>
            <person name="Kuo A."/>
            <person name="LaButti K."/>
            <person name="Pangilinan J."/>
            <person name="Lipzen A."/>
            <person name="Riley R."/>
            <person name="Andreopoulos W."/>
            <person name="He G."/>
            <person name="Johnson J."/>
            <person name="Nolan M."/>
            <person name="Tritt A."/>
            <person name="Barry K.W."/>
            <person name="Grigoriev I.V."/>
            <person name="Nagy L.G."/>
            <person name="Hibbett D."/>
            <person name="Henrissat B."/>
            <person name="Matheny P.B."/>
            <person name="Labbe J."/>
            <person name="Martin F.M."/>
        </authorList>
    </citation>
    <scope>NUCLEOTIDE SEQUENCE</scope>
    <source>
        <strain evidence="1">FP105234-sp</strain>
    </source>
</reference>
<dbReference type="Proteomes" id="UP000814033">
    <property type="component" value="Unassembled WGS sequence"/>
</dbReference>
<comment type="caution">
    <text evidence="1">The sequence shown here is derived from an EMBL/GenBank/DDBJ whole genome shotgun (WGS) entry which is preliminary data.</text>
</comment>
<dbReference type="EMBL" id="MU276426">
    <property type="protein sequence ID" value="KAI0038728.1"/>
    <property type="molecule type" value="Genomic_DNA"/>
</dbReference>
<organism evidence="1 2">
    <name type="scientific">Auriscalpium vulgare</name>
    <dbReference type="NCBI Taxonomy" id="40419"/>
    <lineage>
        <taxon>Eukaryota</taxon>
        <taxon>Fungi</taxon>
        <taxon>Dikarya</taxon>
        <taxon>Basidiomycota</taxon>
        <taxon>Agaricomycotina</taxon>
        <taxon>Agaricomycetes</taxon>
        <taxon>Russulales</taxon>
        <taxon>Auriscalpiaceae</taxon>
        <taxon>Auriscalpium</taxon>
    </lineage>
</organism>
<keyword evidence="2" id="KW-1185">Reference proteome</keyword>
<accession>A0ACB8R3W2</accession>
<gene>
    <name evidence="1" type="ORF">FA95DRAFT_1150088</name>
</gene>
<evidence type="ECO:0000313" key="1">
    <source>
        <dbReference type="EMBL" id="KAI0038728.1"/>
    </source>
</evidence>
<protein>
    <submittedName>
        <fullName evidence="1">Uncharacterized protein</fullName>
    </submittedName>
</protein>